<dbReference type="HOGENOM" id="CLU_2320770_0_0_1"/>
<dbReference type="AlphaFoldDB" id="A0A0C9XSB6"/>
<name>A0A0C9XSB6_9AGAR</name>
<keyword evidence="3" id="KW-1185">Reference proteome</keyword>
<feature type="signal peptide" evidence="1">
    <location>
        <begin position="1"/>
        <end position="22"/>
    </location>
</feature>
<sequence>MVQIKLTAVFAAVSILPLAVVGAPARNFYDREELNSIDSSLVRRAWSTKYVVGCQHLPQLNAGPCGQLINCGCTGLGLFSCHDQEMQHHCKYVGQCGCL</sequence>
<dbReference type="Proteomes" id="UP000054477">
    <property type="component" value="Unassembled WGS sequence"/>
</dbReference>
<reference evidence="2 3" key="1">
    <citation type="submission" date="2014-04" db="EMBL/GenBank/DDBJ databases">
        <authorList>
            <consortium name="DOE Joint Genome Institute"/>
            <person name="Kuo A."/>
            <person name="Kohler A."/>
            <person name="Nagy L.G."/>
            <person name="Floudas D."/>
            <person name="Copeland A."/>
            <person name="Barry K.W."/>
            <person name="Cichocki N."/>
            <person name="Veneault-Fourrey C."/>
            <person name="LaButti K."/>
            <person name="Lindquist E.A."/>
            <person name="Lipzen A."/>
            <person name="Lundell T."/>
            <person name="Morin E."/>
            <person name="Murat C."/>
            <person name="Sun H."/>
            <person name="Tunlid A."/>
            <person name="Henrissat B."/>
            <person name="Grigoriev I.V."/>
            <person name="Hibbett D.S."/>
            <person name="Martin F."/>
            <person name="Nordberg H.P."/>
            <person name="Cantor M.N."/>
            <person name="Hua S.X."/>
        </authorList>
    </citation>
    <scope>NUCLEOTIDE SEQUENCE [LARGE SCALE GENOMIC DNA]</scope>
    <source>
        <strain evidence="2 3">LaAM-08-1</strain>
    </source>
</reference>
<proteinExistence type="predicted"/>
<accession>A0A0C9XSB6</accession>
<evidence type="ECO:0000256" key="1">
    <source>
        <dbReference type="SAM" id="SignalP"/>
    </source>
</evidence>
<feature type="chain" id="PRO_5002206069" evidence="1">
    <location>
        <begin position="23"/>
        <end position="99"/>
    </location>
</feature>
<reference evidence="3" key="2">
    <citation type="submission" date="2015-01" db="EMBL/GenBank/DDBJ databases">
        <title>Evolutionary Origins and Diversification of the Mycorrhizal Mutualists.</title>
        <authorList>
            <consortium name="DOE Joint Genome Institute"/>
            <consortium name="Mycorrhizal Genomics Consortium"/>
            <person name="Kohler A."/>
            <person name="Kuo A."/>
            <person name="Nagy L.G."/>
            <person name="Floudas D."/>
            <person name="Copeland A."/>
            <person name="Barry K.W."/>
            <person name="Cichocki N."/>
            <person name="Veneault-Fourrey C."/>
            <person name="LaButti K."/>
            <person name="Lindquist E.A."/>
            <person name="Lipzen A."/>
            <person name="Lundell T."/>
            <person name="Morin E."/>
            <person name="Murat C."/>
            <person name="Riley R."/>
            <person name="Ohm R."/>
            <person name="Sun H."/>
            <person name="Tunlid A."/>
            <person name="Henrissat B."/>
            <person name="Grigoriev I.V."/>
            <person name="Hibbett D.S."/>
            <person name="Martin F."/>
        </authorList>
    </citation>
    <scope>NUCLEOTIDE SEQUENCE [LARGE SCALE GENOMIC DNA]</scope>
    <source>
        <strain evidence="3">LaAM-08-1</strain>
    </source>
</reference>
<protein>
    <submittedName>
        <fullName evidence="2">Uncharacterized protein</fullName>
    </submittedName>
</protein>
<evidence type="ECO:0000313" key="2">
    <source>
        <dbReference type="EMBL" id="KIK04539.1"/>
    </source>
</evidence>
<evidence type="ECO:0000313" key="3">
    <source>
        <dbReference type="Proteomes" id="UP000054477"/>
    </source>
</evidence>
<keyword evidence="1" id="KW-0732">Signal</keyword>
<gene>
    <name evidence="2" type="ORF">K443DRAFT_675787</name>
</gene>
<dbReference type="EMBL" id="KN838568">
    <property type="protein sequence ID" value="KIK04539.1"/>
    <property type="molecule type" value="Genomic_DNA"/>
</dbReference>
<dbReference type="OrthoDB" id="10386943at2759"/>
<organism evidence="2 3">
    <name type="scientific">Laccaria amethystina LaAM-08-1</name>
    <dbReference type="NCBI Taxonomy" id="1095629"/>
    <lineage>
        <taxon>Eukaryota</taxon>
        <taxon>Fungi</taxon>
        <taxon>Dikarya</taxon>
        <taxon>Basidiomycota</taxon>
        <taxon>Agaricomycotina</taxon>
        <taxon>Agaricomycetes</taxon>
        <taxon>Agaricomycetidae</taxon>
        <taxon>Agaricales</taxon>
        <taxon>Agaricineae</taxon>
        <taxon>Hydnangiaceae</taxon>
        <taxon>Laccaria</taxon>
    </lineage>
</organism>